<dbReference type="AlphaFoldDB" id="A0AAC9FNH9"/>
<name>A0AAC9FNH9_AERVE</name>
<proteinExistence type="predicted"/>
<organism evidence="1 2">
    <name type="scientific">Aeromonas veronii</name>
    <dbReference type="NCBI Taxonomy" id="654"/>
    <lineage>
        <taxon>Bacteria</taxon>
        <taxon>Pseudomonadati</taxon>
        <taxon>Pseudomonadota</taxon>
        <taxon>Gammaproteobacteria</taxon>
        <taxon>Aeromonadales</taxon>
        <taxon>Aeromonadaceae</taxon>
        <taxon>Aeromonas</taxon>
    </lineage>
</organism>
<evidence type="ECO:0000313" key="1">
    <source>
        <dbReference type="EMBL" id="ANB54851.1"/>
    </source>
</evidence>
<reference evidence="1 2" key="1">
    <citation type="journal article" date="2016" name="J. Clin. Microbiol.">
        <title>Detection and Whole-Genome Sequencing of Carbapenemase-Producing Aeromonas hydrophila Isolates from Routine Perirectal Surveillance Culture.</title>
        <authorList>
            <person name="Hughes H.Y."/>
            <person name="Conlan S.P."/>
            <person name="Lau A.F."/>
            <person name="Dekker J.P."/>
            <person name="Michelin A.V."/>
            <person name="Youn J.H."/>
            <person name="Henderson D.K."/>
            <person name="Frank K.M."/>
            <person name="Segre J.A."/>
            <person name="Palmore T.N."/>
        </authorList>
    </citation>
    <scope>NUCLEOTIDE SEQUENCE [LARGE SCALE GENOMIC DNA]</scope>
    <source>
        <strain evidence="1 2">AVNIH1</strain>
    </source>
</reference>
<accession>A0AAC9FNH9</accession>
<dbReference type="EMBL" id="CP014774">
    <property type="protein sequence ID" value="ANB54851.1"/>
    <property type="molecule type" value="Genomic_DNA"/>
</dbReference>
<gene>
    <name evidence="1" type="ORF">WM43_20425</name>
</gene>
<protein>
    <submittedName>
        <fullName evidence="1">Uncharacterized protein</fullName>
    </submittedName>
</protein>
<dbReference type="Proteomes" id="UP000076809">
    <property type="component" value="Chromosome"/>
</dbReference>
<evidence type="ECO:0000313" key="2">
    <source>
        <dbReference type="Proteomes" id="UP000076809"/>
    </source>
</evidence>
<sequence>MSDNKVVPIHALQDPAGEDLEWTDLQWAVWYLAEVEEIIGGIKVCDDNSDGLKDIAMERAGMAYIHACDMLAELKQEHPLVNSHPAPGGLQ</sequence>
<dbReference type="RefSeq" id="WP_043133159.1">
    <property type="nucleotide sequence ID" value="NZ_CP014774.1"/>
</dbReference>